<keyword evidence="2" id="KW-1185">Reference proteome</keyword>
<gene>
    <name evidence="1" type="ORF">RSOLAG1IB_07426</name>
</gene>
<evidence type="ECO:0000313" key="1">
    <source>
        <dbReference type="EMBL" id="CEL54934.1"/>
    </source>
</evidence>
<dbReference type="EMBL" id="LN679118">
    <property type="protein sequence ID" value="CEL54934.1"/>
    <property type="molecule type" value="Genomic_DNA"/>
</dbReference>
<reference evidence="1 2" key="1">
    <citation type="submission" date="2014-11" db="EMBL/GenBank/DDBJ databases">
        <authorList>
            <person name="Wibberg Daniel"/>
        </authorList>
    </citation>
    <scope>NUCLEOTIDE SEQUENCE [LARGE SCALE GENOMIC DNA]</scope>
    <source>
        <strain evidence="1">Rhizoctonia solani AG1-IB 7/3/14</strain>
    </source>
</reference>
<accession>A0A0B7FDD3</accession>
<proteinExistence type="predicted"/>
<organism evidence="1 2">
    <name type="scientific">Thanatephorus cucumeris (strain AG1-IB / isolate 7/3/14)</name>
    <name type="common">Lettuce bottom rot fungus</name>
    <name type="synonym">Rhizoctonia solani</name>
    <dbReference type="NCBI Taxonomy" id="1108050"/>
    <lineage>
        <taxon>Eukaryota</taxon>
        <taxon>Fungi</taxon>
        <taxon>Dikarya</taxon>
        <taxon>Basidiomycota</taxon>
        <taxon>Agaricomycotina</taxon>
        <taxon>Agaricomycetes</taxon>
        <taxon>Cantharellales</taxon>
        <taxon>Ceratobasidiaceae</taxon>
        <taxon>Rhizoctonia</taxon>
        <taxon>Rhizoctonia solani AG-1</taxon>
    </lineage>
</organism>
<dbReference type="AlphaFoldDB" id="A0A0B7FDD3"/>
<evidence type="ECO:0000313" key="2">
    <source>
        <dbReference type="Proteomes" id="UP000059188"/>
    </source>
</evidence>
<protein>
    <submittedName>
        <fullName evidence="1">Uncharacterized protein</fullName>
    </submittedName>
</protein>
<name>A0A0B7FDD3_THACB</name>
<sequence>MCHTHLVLVSLTDLEIPRFALPRDRRHTVPSGTWINLPITWEARLCFLICQHPLHHFSQPVALLPAFQPHHTH</sequence>
<dbReference type="Proteomes" id="UP000059188">
    <property type="component" value="Unassembled WGS sequence"/>
</dbReference>